<name>A0A172Q912_9STRE</name>
<dbReference type="PROSITE" id="PS50847">
    <property type="entry name" value="GRAM_POS_ANCHORING"/>
    <property type="match status" value="1"/>
</dbReference>
<evidence type="ECO:0000313" key="11">
    <source>
        <dbReference type="Proteomes" id="UP000077317"/>
    </source>
</evidence>
<dbReference type="GO" id="GO:0005518">
    <property type="term" value="F:collagen binding"/>
    <property type="evidence" value="ECO:0007669"/>
    <property type="project" value="InterPro"/>
</dbReference>
<feature type="signal peptide" evidence="8">
    <location>
        <begin position="1"/>
        <end position="27"/>
    </location>
</feature>
<organism evidence="10 11">
    <name type="scientific">Streptococcus pantholopis</name>
    <dbReference type="NCBI Taxonomy" id="1811193"/>
    <lineage>
        <taxon>Bacteria</taxon>
        <taxon>Bacillati</taxon>
        <taxon>Bacillota</taxon>
        <taxon>Bacilli</taxon>
        <taxon>Lactobacillales</taxon>
        <taxon>Streptococcaceae</taxon>
        <taxon>Streptococcus</taxon>
    </lineage>
</organism>
<keyword evidence="5" id="KW-0572">Peptidoglycan-anchor</keyword>
<evidence type="ECO:0000256" key="7">
    <source>
        <dbReference type="SAM" id="Phobius"/>
    </source>
</evidence>
<evidence type="ECO:0000256" key="3">
    <source>
        <dbReference type="ARBA" id="ARBA00022525"/>
    </source>
</evidence>
<dbReference type="InterPro" id="IPR038174">
    <property type="entry name" value="Strep_pil_link_sf"/>
</dbReference>
<dbReference type="InterPro" id="IPR041171">
    <property type="entry name" value="SDR_Ig"/>
</dbReference>
<dbReference type="STRING" id="1811193.A0O21_08125"/>
<comment type="subcellular location">
    <subcellularLocation>
        <location evidence="1">Secreted</location>
        <location evidence="1">Cell wall</location>
        <topology evidence="1">Peptidoglycan-anchor</topology>
    </subcellularLocation>
</comment>
<keyword evidence="3" id="KW-0964">Secreted</keyword>
<dbReference type="GO" id="GO:0007155">
    <property type="term" value="P:cell adhesion"/>
    <property type="evidence" value="ECO:0007669"/>
    <property type="project" value="InterPro"/>
</dbReference>
<keyword evidence="4 8" id="KW-0732">Signal</keyword>
<feature type="domain" description="Gram-positive cocci surface proteins LPxTG" evidence="9">
    <location>
        <begin position="554"/>
        <end position="585"/>
    </location>
</feature>
<evidence type="ECO:0000256" key="1">
    <source>
        <dbReference type="ARBA" id="ARBA00004168"/>
    </source>
</evidence>
<dbReference type="NCBIfam" id="TIGR01167">
    <property type="entry name" value="LPXTG_anchor"/>
    <property type="match status" value="1"/>
</dbReference>
<keyword evidence="11" id="KW-1185">Reference proteome</keyword>
<evidence type="ECO:0000256" key="4">
    <source>
        <dbReference type="ARBA" id="ARBA00022729"/>
    </source>
</evidence>
<dbReference type="InterPro" id="IPR008966">
    <property type="entry name" value="Adhesion_dom_sf"/>
</dbReference>
<keyword evidence="7" id="KW-0472">Membrane</keyword>
<dbReference type="Pfam" id="PF12892">
    <property type="entry name" value="FctA"/>
    <property type="match status" value="1"/>
</dbReference>
<dbReference type="InterPro" id="IPR019931">
    <property type="entry name" value="LPXTG_anchor"/>
</dbReference>
<feature type="compositionally biased region" description="Low complexity" evidence="6">
    <location>
        <begin position="447"/>
        <end position="541"/>
    </location>
</feature>
<feature type="chain" id="PRO_5007999684" description="Gram-positive cocci surface proteins LPxTG domain-containing protein" evidence="8">
    <location>
        <begin position="28"/>
        <end position="585"/>
    </location>
</feature>
<evidence type="ECO:0000256" key="2">
    <source>
        <dbReference type="ARBA" id="ARBA00022512"/>
    </source>
</evidence>
<dbReference type="EMBL" id="CP014699">
    <property type="protein sequence ID" value="AND79969.1"/>
    <property type="molecule type" value="Genomic_DNA"/>
</dbReference>
<evidence type="ECO:0000259" key="9">
    <source>
        <dbReference type="PROSITE" id="PS50847"/>
    </source>
</evidence>
<reference evidence="10 11" key="1">
    <citation type="journal article" date="2016" name="Int. J. Syst. Evol. Microbiol.">
        <title>Streptococcuspantholopis sp. nov., isolated from faeces of the Tibetan antelope (Pantholops hodgsonii).</title>
        <authorList>
            <person name="Bai X."/>
            <person name="Xiong Y."/>
            <person name="Lu S."/>
            <person name="Jin D."/>
            <person name="Lai X."/>
            <person name="Yang J."/>
            <person name="Niu L."/>
            <person name="Hu S."/>
            <person name="Meng X."/>
            <person name="Pu J."/>
            <person name="Ye C."/>
            <person name="Xu J."/>
        </authorList>
    </citation>
    <scope>NUCLEOTIDE SEQUENCE [LARGE SCALE GENOMIC DNA]</scope>
    <source>
        <strain evidence="10 11">TA 26</strain>
    </source>
</reference>
<sequence length="585" mass="62641">MKLKFLGLFSVLAVLFGLFTAQSAVKAAEITDYSNAATLYYDPEATNIEITSTTAEVVVQSGVYLKLVNNIEFPDSVTINEGDTLTITLPDEFALVTSSSFPITTADGSTVGTAQADAASKTVTVTFTDHFSKVPENKKMSFEITILTDRGNNTDGETTVSFGGVTFSYTYKNEEGEAGDYEMKYGYQAQEDAGIVKWRVVLNATQDMIRNMTISDVFGEGQTLVPGSLRAVRYETQPTKIRSEGHLLTLTPIDNFTDKAVFDYDNSGGITGFTIPFGDNYNWAMYIEYSTYLPDNTPAGAIVNNTLSWSASNFDTRSVEALVRLQTASGTASSEKSEQVVLRASKLLNGKELTDGEFTFELYSAEDLTTPIQTTTNAADGSVTFSAITYSTAGTYQYVIKEKNTSADHITYDSSEYRATVTVTDENGVKMGAVAYDAEPVFTNSYAETTTTESSSTTTSPTTTESSVTSTTSSSATTAASTTEETVTTDPTTAVSAATTETSSQPTTSVTTAEESETSQETSTDPAALSTSSDPSSPTSANNQAKTDKSSKKLPNTGEQAGIFLTGLGIVILAISALFFFRRKK</sequence>
<accession>A0A172Q912</accession>
<dbReference type="SUPFAM" id="SSF49401">
    <property type="entry name" value="Bacterial adhesins"/>
    <property type="match status" value="2"/>
</dbReference>
<keyword evidence="2" id="KW-0134">Cell wall</keyword>
<evidence type="ECO:0000256" key="5">
    <source>
        <dbReference type="ARBA" id="ARBA00023088"/>
    </source>
</evidence>
<evidence type="ECO:0000256" key="8">
    <source>
        <dbReference type="SAM" id="SignalP"/>
    </source>
</evidence>
<protein>
    <recommendedName>
        <fullName evidence="9">Gram-positive cocci surface proteins LPxTG domain-containing protein</fullName>
    </recommendedName>
</protein>
<dbReference type="Gene3D" id="2.60.40.3050">
    <property type="match status" value="1"/>
</dbReference>
<dbReference type="Gene3D" id="2.60.40.1280">
    <property type="match status" value="1"/>
</dbReference>
<keyword evidence="7" id="KW-0812">Transmembrane</keyword>
<feature type="transmembrane region" description="Helical" evidence="7">
    <location>
        <begin position="561"/>
        <end position="581"/>
    </location>
</feature>
<dbReference type="Pfam" id="PF05737">
    <property type="entry name" value="Collagen_bind"/>
    <property type="match status" value="1"/>
</dbReference>
<dbReference type="Pfam" id="PF17961">
    <property type="entry name" value="Big_8"/>
    <property type="match status" value="1"/>
</dbReference>
<keyword evidence="7" id="KW-1133">Transmembrane helix</keyword>
<reference evidence="11" key="2">
    <citation type="submission" date="2016-03" db="EMBL/GenBank/DDBJ databases">
        <title>Streptococcus antelopensis sp. nov., isolated from the feces of the Tibetan antelope (Pantholops hodgsonii) in Hoh Xil National Nature Reserve, Qinghai, China.</title>
        <authorList>
            <person name="Bai X."/>
        </authorList>
    </citation>
    <scope>NUCLEOTIDE SEQUENCE [LARGE SCALE GENOMIC DNA]</scope>
    <source>
        <strain evidence="11">TA 26</strain>
    </source>
</reference>
<evidence type="ECO:0000313" key="10">
    <source>
        <dbReference type="EMBL" id="AND79969.1"/>
    </source>
</evidence>
<dbReference type="Gene3D" id="2.60.40.740">
    <property type="match status" value="1"/>
</dbReference>
<dbReference type="Proteomes" id="UP000077317">
    <property type="component" value="Chromosome"/>
</dbReference>
<dbReference type="NCBIfam" id="TIGR03786">
    <property type="entry name" value="strep_pil_rpt"/>
    <property type="match status" value="1"/>
</dbReference>
<dbReference type="InterPro" id="IPR011252">
    <property type="entry name" value="Fibrogen-bd_dom1"/>
</dbReference>
<dbReference type="InterPro" id="IPR022464">
    <property type="entry name" value="Strep_pil_isopept_link"/>
</dbReference>
<feature type="region of interest" description="Disordered" evidence="6">
    <location>
        <begin position="447"/>
        <end position="556"/>
    </location>
</feature>
<dbReference type="OrthoDB" id="1744455at2"/>
<dbReference type="AlphaFoldDB" id="A0A172Q912"/>
<gene>
    <name evidence="10" type="ORF">A0O21_08125</name>
</gene>
<dbReference type="KEGG" id="spat:A0O21_08125"/>
<evidence type="ECO:0000256" key="6">
    <source>
        <dbReference type="SAM" id="MobiDB-lite"/>
    </source>
</evidence>
<proteinExistence type="predicted"/>
<dbReference type="InterPro" id="IPR008456">
    <property type="entry name" value="Collagen-bd_dom"/>
</dbReference>
<dbReference type="RefSeq" id="WP_082854436.1">
    <property type="nucleotide sequence ID" value="NZ_CP014699.1"/>
</dbReference>
<dbReference type="Pfam" id="PF00746">
    <property type="entry name" value="Gram_pos_anchor"/>
    <property type="match status" value="1"/>
</dbReference>